<gene>
    <name evidence="3" type="ORF">JL102_21315</name>
</gene>
<dbReference type="AlphaFoldDB" id="A0A937K1K9"/>
<accession>A0A937K1K9</accession>
<dbReference type="PANTHER" id="PTHR44520:SF2">
    <property type="entry name" value="RESPONSE REGULATOR RCP1"/>
    <property type="match status" value="1"/>
</dbReference>
<dbReference type="Proteomes" id="UP000659388">
    <property type="component" value="Unassembled WGS sequence"/>
</dbReference>
<protein>
    <submittedName>
        <fullName evidence="3">Response regulator</fullName>
    </submittedName>
</protein>
<dbReference type="PANTHER" id="PTHR44520">
    <property type="entry name" value="RESPONSE REGULATOR RCP1-RELATED"/>
    <property type="match status" value="1"/>
</dbReference>
<dbReference type="Gene3D" id="3.40.50.2300">
    <property type="match status" value="1"/>
</dbReference>
<organism evidence="3 4">
    <name type="scientific">Fulvivirga sediminis</name>
    <dbReference type="NCBI Taxonomy" id="2803949"/>
    <lineage>
        <taxon>Bacteria</taxon>
        <taxon>Pseudomonadati</taxon>
        <taxon>Bacteroidota</taxon>
        <taxon>Cytophagia</taxon>
        <taxon>Cytophagales</taxon>
        <taxon>Fulvivirgaceae</taxon>
        <taxon>Fulvivirga</taxon>
    </lineage>
</organism>
<dbReference type="SMART" id="SM00448">
    <property type="entry name" value="REC"/>
    <property type="match status" value="1"/>
</dbReference>
<feature type="modified residue" description="4-aspartylphosphate" evidence="1">
    <location>
        <position position="54"/>
    </location>
</feature>
<dbReference type="InterPro" id="IPR011006">
    <property type="entry name" value="CheY-like_superfamily"/>
</dbReference>
<dbReference type="GO" id="GO:0000160">
    <property type="term" value="P:phosphorelay signal transduction system"/>
    <property type="evidence" value="ECO:0007669"/>
    <property type="project" value="InterPro"/>
</dbReference>
<evidence type="ECO:0000259" key="2">
    <source>
        <dbReference type="PROSITE" id="PS50110"/>
    </source>
</evidence>
<comment type="caution">
    <text evidence="3">The sequence shown here is derived from an EMBL/GenBank/DDBJ whole genome shotgun (WGS) entry which is preliminary data.</text>
</comment>
<dbReference type="EMBL" id="JAESIY010000015">
    <property type="protein sequence ID" value="MBL3658704.1"/>
    <property type="molecule type" value="Genomic_DNA"/>
</dbReference>
<dbReference type="Pfam" id="PF00072">
    <property type="entry name" value="Response_reg"/>
    <property type="match status" value="1"/>
</dbReference>
<proteinExistence type="predicted"/>
<sequence>MLVDDNEIDVFINQKVIELDHFSENVITCYSGREALDYLSKKESNELPNVIFLDLNMPVIDGFEFLEAFASFPEEVRRKITIIVLTSSDNDYDKDRISSNDDVLLFQSKPITEEKLNNIRKLLT</sequence>
<name>A0A937K1K9_9BACT</name>
<dbReference type="PROSITE" id="PS50110">
    <property type="entry name" value="RESPONSE_REGULATORY"/>
    <property type="match status" value="1"/>
</dbReference>
<dbReference type="InterPro" id="IPR052893">
    <property type="entry name" value="TCS_response_regulator"/>
</dbReference>
<dbReference type="SUPFAM" id="SSF52172">
    <property type="entry name" value="CheY-like"/>
    <property type="match status" value="1"/>
</dbReference>
<dbReference type="InterPro" id="IPR001789">
    <property type="entry name" value="Sig_transdc_resp-reg_receiver"/>
</dbReference>
<evidence type="ECO:0000313" key="4">
    <source>
        <dbReference type="Proteomes" id="UP000659388"/>
    </source>
</evidence>
<feature type="domain" description="Response regulatory" evidence="2">
    <location>
        <begin position="1"/>
        <end position="124"/>
    </location>
</feature>
<evidence type="ECO:0000313" key="3">
    <source>
        <dbReference type="EMBL" id="MBL3658704.1"/>
    </source>
</evidence>
<keyword evidence="4" id="KW-1185">Reference proteome</keyword>
<reference evidence="3" key="1">
    <citation type="submission" date="2021-01" db="EMBL/GenBank/DDBJ databases">
        <title>Fulvivirga kasyanovii gen. nov., sp nov., a novel member of the phylum Bacteroidetes isolated from seawater in a mussel farm.</title>
        <authorList>
            <person name="Zhao L.-H."/>
            <person name="Wang Z.-J."/>
        </authorList>
    </citation>
    <scope>NUCLEOTIDE SEQUENCE</scope>
    <source>
        <strain evidence="3">2943</strain>
    </source>
</reference>
<keyword evidence="1" id="KW-0597">Phosphoprotein</keyword>
<evidence type="ECO:0000256" key="1">
    <source>
        <dbReference type="PROSITE-ProRule" id="PRU00169"/>
    </source>
</evidence>